<name>A0A0C4Y2M6_ACIBA</name>
<evidence type="ECO:0000313" key="1">
    <source>
        <dbReference type="EMBL" id="AJF79901.1"/>
    </source>
</evidence>
<dbReference type="PATRIC" id="fig|470.1342.peg.3854"/>
<dbReference type="AlphaFoldDB" id="A0A0C4Y2M6"/>
<sequence length="98" mass="11262">MSEYLDASQILKTEIPALKMDTPPLALNESVKCPKCESRNLILFINKKISDVIHFNNGDLDFKQHNAVNIFHSISFECKDCENRFSDESVKNVEQIFL</sequence>
<protein>
    <submittedName>
        <fullName evidence="1">Uncharacterized protein</fullName>
    </submittedName>
</protein>
<dbReference type="EMBL" id="KM922672">
    <property type="protein sequence ID" value="AJF79901.1"/>
    <property type="molecule type" value="Genomic_DNA"/>
</dbReference>
<reference evidence="1" key="2">
    <citation type="journal article" date="2015" name="Antimicrob. Agents Chemother.">
        <title>Dissemination of blaOXA-23 in Acinetobacter spp. in China: Main Roles of Conjugative Plasmid pAZJ221 and Transposon Tn2009.</title>
        <authorList>
            <person name="Liu L.L."/>
            <person name="Ji S.J."/>
            <person name="Ruan Z."/>
            <person name="Fu Y."/>
            <person name="Fu Y.Q."/>
            <person name="Wang Y.F."/>
            <person name="Yu Y.S."/>
        </authorList>
    </citation>
    <scope>NUCLEOTIDE SEQUENCE</scope>
    <source>
        <strain evidence="1">A221</strain>
        <plasmid evidence="1">pAZJ221</plasmid>
    </source>
</reference>
<proteinExistence type="predicted"/>
<keyword evidence="1" id="KW-0614">Plasmid</keyword>
<geneLocation type="plasmid" evidence="1">
    <name>pAZJ221</name>
</geneLocation>
<reference evidence="1" key="1">
    <citation type="submission" date="2014-10" db="EMBL/GenBank/DDBJ databases">
        <authorList>
            <person name="Liu L."/>
            <person name="Ji S."/>
            <person name="Ruan Z."/>
            <person name="Fu Y."/>
            <person name="Fu Y."/>
            <person name="Wang Y."/>
            <person name="Yu Y."/>
        </authorList>
    </citation>
    <scope>NUCLEOTIDE SEQUENCE</scope>
    <source>
        <strain evidence="1">A221</strain>
        <plasmid evidence="1">pAZJ221</plasmid>
    </source>
</reference>
<gene>
    <name evidence="1" type="ORF">NG19_0065</name>
</gene>
<organism evidence="1">
    <name type="scientific">Acinetobacter baumannii</name>
    <dbReference type="NCBI Taxonomy" id="470"/>
    <lineage>
        <taxon>Bacteria</taxon>
        <taxon>Pseudomonadati</taxon>
        <taxon>Pseudomonadota</taxon>
        <taxon>Gammaproteobacteria</taxon>
        <taxon>Moraxellales</taxon>
        <taxon>Moraxellaceae</taxon>
        <taxon>Acinetobacter</taxon>
        <taxon>Acinetobacter calcoaceticus/baumannii complex</taxon>
    </lineage>
</organism>
<accession>A0A0C4Y2M6</accession>
<dbReference type="RefSeq" id="WP_000006161.1">
    <property type="nucleotide sequence ID" value="NZ_CP018144.1"/>
</dbReference>